<accession>A0A8J4BYH9</accession>
<name>A0A8J4BYH9_9CHLO</name>
<proteinExistence type="predicted"/>
<organism evidence="3 4">
    <name type="scientific">Volvox reticuliferus</name>
    <dbReference type="NCBI Taxonomy" id="1737510"/>
    <lineage>
        <taxon>Eukaryota</taxon>
        <taxon>Viridiplantae</taxon>
        <taxon>Chlorophyta</taxon>
        <taxon>core chlorophytes</taxon>
        <taxon>Chlorophyceae</taxon>
        <taxon>CS clade</taxon>
        <taxon>Chlamydomonadales</taxon>
        <taxon>Volvocaceae</taxon>
        <taxon>Volvox</taxon>
    </lineage>
</organism>
<protein>
    <submittedName>
        <fullName evidence="3">Uncharacterized protein</fullName>
    </submittedName>
</protein>
<reference evidence="3" key="1">
    <citation type="journal article" date="2021" name="Proc. Natl. Acad. Sci. U.S.A.">
        <title>Three genomes in the algal genus Volvox reveal the fate of a haploid sex-determining region after a transition to homothallism.</title>
        <authorList>
            <person name="Yamamoto K."/>
            <person name="Hamaji T."/>
            <person name="Kawai-Toyooka H."/>
            <person name="Matsuzaki R."/>
            <person name="Takahashi F."/>
            <person name="Nishimura Y."/>
            <person name="Kawachi M."/>
            <person name="Noguchi H."/>
            <person name="Minakuchi Y."/>
            <person name="Umen J.G."/>
            <person name="Toyoda A."/>
            <person name="Nozaki H."/>
        </authorList>
    </citation>
    <scope>NUCLEOTIDE SEQUENCE</scope>
    <source>
        <strain evidence="3">NIES-3785</strain>
    </source>
</reference>
<feature type="transmembrane region" description="Helical" evidence="2">
    <location>
        <begin position="6"/>
        <end position="28"/>
    </location>
</feature>
<keyword evidence="2" id="KW-0812">Transmembrane</keyword>
<gene>
    <name evidence="3" type="ORF">Vretimale_751</name>
</gene>
<evidence type="ECO:0000313" key="3">
    <source>
        <dbReference type="EMBL" id="GIL94522.1"/>
    </source>
</evidence>
<keyword evidence="2" id="KW-1133">Transmembrane helix</keyword>
<sequence>MGCSNIKWIISLVAGLWLSFSIAVTLALRIAARFFKKIYQWIYDVIQAEPSSLRVFFYDERKVIAPSLPTLKLTQDAKISGRKYGQNTDEEAGPKVLQTNRYRSHGVRSSTGGGASNDAKAGDINGAGSSDGAINGDRTGSSTQTPPRVVRLKCWDELLRSEAEAWEWRYKMGSPRMLIHPEEVVPSPKQVTVASSPEAPWHGVQLRRVEGLPGPSYRYE</sequence>
<keyword evidence="2" id="KW-0472">Membrane</keyword>
<evidence type="ECO:0000256" key="1">
    <source>
        <dbReference type="SAM" id="MobiDB-lite"/>
    </source>
</evidence>
<dbReference type="OrthoDB" id="10364151at2759"/>
<evidence type="ECO:0000313" key="4">
    <source>
        <dbReference type="Proteomes" id="UP000722791"/>
    </source>
</evidence>
<dbReference type="EMBL" id="BNCQ01000001">
    <property type="protein sequence ID" value="GIL94522.1"/>
    <property type="molecule type" value="Genomic_DNA"/>
</dbReference>
<comment type="caution">
    <text evidence="3">The sequence shown here is derived from an EMBL/GenBank/DDBJ whole genome shotgun (WGS) entry which is preliminary data.</text>
</comment>
<evidence type="ECO:0000256" key="2">
    <source>
        <dbReference type="SAM" id="Phobius"/>
    </source>
</evidence>
<dbReference type="Proteomes" id="UP000722791">
    <property type="component" value="Unassembled WGS sequence"/>
</dbReference>
<feature type="region of interest" description="Disordered" evidence="1">
    <location>
        <begin position="104"/>
        <end position="147"/>
    </location>
</feature>
<dbReference type="AlphaFoldDB" id="A0A8J4BYH9"/>